<dbReference type="PANTHER" id="PTHR42924">
    <property type="entry name" value="EXONUCLEASE"/>
    <property type="match status" value="1"/>
</dbReference>
<evidence type="ECO:0000259" key="1">
    <source>
        <dbReference type="SMART" id="SM00481"/>
    </source>
</evidence>
<dbReference type="SMART" id="SM00481">
    <property type="entry name" value="POLIIIAc"/>
    <property type="match status" value="1"/>
</dbReference>
<dbReference type="InterPro" id="IPR052018">
    <property type="entry name" value="PHP_domain"/>
</dbReference>
<dbReference type="InterPro" id="IPR004013">
    <property type="entry name" value="PHP_dom"/>
</dbReference>
<reference evidence="2 3" key="1">
    <citation type="journal article" date="2018" name="ISME J.">
        <title>Endosymbiont genomes yield clues of tubeworm success.</title>
        <authorList>
            <person name="Li Y."/>
            <person name="Liles M.R."/>
            <person name="Halanych K.M."/>
        </authorList>
    </citation>
    <scope>NUCLEOTIDE SEQUENCE [LARGE SCALE GENOMIC DNA]</scope>
    <source>
        <strain evidence="2">A1462</strain>
    </source>
</reference>
<organism evidence="2 3">
    <name type="scientific">endosymbiont of Escarpia spicata</name>
    <dbReference type="NCBI Taxonomy" id="2200908"/>
    <lineage>
        <taxon>Bacteria</taxon>
        <taxon>Pseudomonadati</taxon>
        <taxon>Pseudomonadota</taxon>
        <taxon>Gammaproteobacteria</taxon>
        <taxon>sulfur-oxidizing symbionts</taxon>
    </lineage>
</organism>
<dbReference type="InterPro" id="IPR016195">
    <property type="entry name" value="Pol/histidinol_Pase-like"/>
</dbReference>
<dbReference type="SUPFAM" id="SSF89550">
    <property type="entry name" value="PHP domain-like"/>
    <property type="match status" value="1"/>
</dbReference>
<dbReference type="PANTHER" id="PTHR42924:SF3">
    <property type="entry name" value="POLYMERASE_HISTIDINOL PHOSPHATASE N-TERMINAL DOMAIN-CONTAINING PROTEIN"/>
    <property type="match status" value="1"/>
</dbReference>
<sequence>MFCEYDLHNHSTASDGTLTPSSLVQMAADAGVRVLALTDHDSTEGVPEAVEAAARLDIHLIAGAEISVTWQRQTVHIVALNLDIDCGVLQEGLKSLRQRRDRRAEEISRRLEKSGIPDALEGARSFSDGRLISRTHFARYLAKIGAASDERAVFKHFLVNGKPGHVAGQWASLGEAVGWIREAGGQAVVAHPARYRMTRTKLRRLLADFVEVGGVGLEVVSGSHSKDEAFTMARHAEDFGLLASAGSDFHTPENPWIALGRLPLLPDGCAPVWQDWGLALESPIRAMSV</sequence>
<proteinExistence type="predicted"/>
<dbReference type="GO" id="GO:0035312">
    <property type="term" value="F:5'-3' DNA exonuclease activity"/>
    <property type="evidence" value="ECO:0007669"/>
    <property type="project" value="TreeGrafter"/>
</dbReference>
<protein>
    <submittedName>
        <fullName evidence="2">Phosphatase</fullName>
    </submittedName>
</protein>
<comment type="caution">
    <text evidence="2">The sequence shown here is derived from an EMBL/GenBank/DDBJ whole genome shotgun (WGS) entry which is preliminary data.</text>
</comment>
<accession>A0A370DPH8</accession>
<dbReference type="EMBL" id="QFXE01000010">
    <property type="protein sequence ID" value="RDH86197.1"/>
    <property type="molecule type" value="Genomic_DNA"/>
</dbReference>
<gene>
    <name evidence="2" type="ORF">DIZ78_08395</name>
</gene>
<dbReference type="Gene3D" id="1.10.150.650">
    <property type="match status" value="1"/>
</dbReference>
<dbReference type="AlphaFoldDB" id="A0A370DPH8"/>
<dbReference type="Proteomes" id="UP000254771">
    <property type="component" value="Unassembled WGS sequence"/>
</dbReference>
<keyword evidence="3" id="KW-1185">Reference proteome</keyword>
<feature type="domain" description="Polymerase/histidinol phosphatase N-terminal" evidence="1">
    <location>
        <begin position="5"/>
        <end position="70"/>
    </location>
</feature>
<evidence type="ECO:0000313" key="3">
    <source>
        <dbReference type="Proteomes" id="UP000254771"/>
    </source>
</evidence>
<dbReference type="GO" id="GO:0004534">
    <property type="term" value="F:5'-3' RNA exonuclease activity"/>
    <property type="evidence" value="ECO:0007669"/>
    <property type="project" value="TreeGrafter"/>
</dbReference>
<name>A0A370DPH8_9GAMM</name>
<dbReference type="Gene3D" id="3.20.20.140">
    <property type="entry name" value="Metal-dependent hydrolases"/>
    <property type="match status" value="1"/>
</dbReference>
<dbReference type="Pfam" id="PF02811">
    <property type="entry name" value="PHP"/>
    <property type="match status" value="1"/>
</dbReference>
<dbReference type="InterPro" id="IPR003141">
    <property type="entry name" value="Pol/His_phosphatase_N"/>
</dbReference>
<evidence type="ECO:0000313" key="2">
    <source>
        <dbReference type="EMBL" id="RDH86197.1"/>
    </source>
</evidence>
<dbReference type="CDD" id="cd07438">
    <property type="entry name" value="PHP_HisPPase_AMP"/>
    <property type="match status" value="1"/>
</dbReference>